<reference evidence="1" key="2">
    <citation type="submission" date="2023-07" db="EMBL/GenBank/DDBJ databases">
        <authorList>
            <person name="Sun H."/>
        </authorList>
    </citation>
    <scope>NUCLEOTIDE SEQUENCE</scope>
    <source>
        <strain evidence="1">05753</strain>
    </source>
</reference>
<reference evidence="1" key="1">
    <citation type="journal article" date="2015" name="Int. J. Syst. Evol. Microbiol.">
        <title>Rhizobium oryzicola sp. nov., potential plant-growth-promoting endophytic bacteria isolated from rice roots.</title>
        <authorList>
            <person name="Zhang X.X."/>
            <person name="Gao J.S."/>
            <person name="Cao Y.H."/>
            <person name="Sheirdil R.A."/>
            <person name="Wang X.C."/>
            <person name="Zhang L."/>
        </authorList>
    </citation>
    <scope>NUCLEOTIDE SEQUENCE</scope>
    <source>
        <strain evidence="1">05753</strain>
    </source>
</reference>
<keyword evidence="2" id="KW-1185">Reference proteome</keyword>
<comment type="caution">
    <text evidence="1">The sequence shown here is derived from an EMBL/GenBank/DDBJ whole genome shotgun (WGS) entry which is preliminary data.</text>
</comment>
<name>A0ABT8SYP1_9HYPH</name>
<organism evidence="1 2">
    <name type="scientific">Rhizobium oryzicola</name>
    <dbReference type="NCBI Taxonomy" id="1232668"/>
    <lineage>
        <taxon>Bacteria</taxon>
        <taxon>Pseudomonadati</taxon>
        <taxon>Pseudomonadota</taxon>
        <taxon>Alphaproteobacteria</taxon>
        <taxon>Hyphomicrobiales</taxon>
        <taxon>Rhizobiaceae</taxon>
        <taxon>Rhizobium/Agrobacterium group</taxon>
        <taxon>Rhizobium</taxon>
    </lineage>
</organism>
<dbReference type="EMBL" id="JAUKWQ010000004">
    <property type="protein sequence ID" value="MDO1583385.1"/>
    <property type="molecule type" value="Genomic_DNA"/>
</dbReference>
<accession>A0ABT8SYP1</accession>
<sequence length="73" mass="7506">MTAPVRRLSSRAAFVLAVAALIALICGANAHLIYVALASQPDCVAHRRIGERQAGVAFAAAESSCSPSVLAEN</sequence>
<dbReference type="RefSeq" id="WP_302077571.1">
    <property type="nucleotide sequence ID" value="NZ_JAUKWQ010000004.1"/>
</dbReference>
<dbReference type="Proteomes" id="UP001169006">
    <property type="component" value="Unassembled WGS sequence"/>
</dbReference>
<protein>
    <submittedName>
        <fullName evidence="1">Uncharacterized protein</fullName>
    </submittedName>
</protein>
<evidence type="ECO:0000313" key="2">
    <source>
        <dbReference type="Proteomes" id="UP001169006"/>
    </source>
</evidence>
<gene>
    <name evidence="1" type="ORF">Q2T52_14950</name>
</gene>
<evidence type="ECO:0000313" key="1">
    <source>
        <dbReference type="EMBL" id="MDO1583385.1"/>
    </source>
</evidence>
<proteinExistence type="predicted"/>